<organism evidence="1 2">
    <name type="scientific">Tritrichomonas musculus</name>
    <dbReference type="NCBI Taxonomy" id="1915356"/>
    <lineage>
        <taxon>Eukaryota</taxon>
        <taxon>Metamonada</taxon>
        <taxon>Parabasalia</taxon>
        <taxon>Tritrichomonadida</taxon>
        <taxon>Tritrichomonadidae</taxon>
        <taxon>Tritrichomonas</taxon>
    </lineage>
</organism>
<proteinExistence type="predicted"/>
<accession>A0ABR2GVH4</accession>
<evidence type="ECO:0008006" key="3">
    <source>
        <dbReference type="Google" id="ProtNLM"/>
    </source>
</evidence>
<sequence>MQTFITDEDHSFMSAIKPWLKEVNSITNLNNHINVNHVLCSLHKSRNFAKKLHKYGLYKANREVAEE</sequence>
<dbReference type="Proteomes" id="UP001470230">
    <property type="component" value="Unassembled WGS sequence"/>
</dbReference>
<name>A0ABR2GVH4_9EUKA</name>
<comment type="caution">
    <text evidence="1">The sequence shown here is derived from an EMBL/GenBank/DDBJ whole genome shotgun (WGS) entry which is preliminary data.</text>
</comment>
<gene>
    <name evidence="1" type="ORF">M9Y10_035864</name>
</gene>
<keyword evidence="2" id="KW-1185">Reference proteome</keyword>
<dbReference type="EMBL" id="JAPFFF010000057">
    <property type="protein sequence ID" value="KAK8837923.1"/>
    <property type="molecule type" value="Genomic_DNA"/>
</dbReference>
<reference evidence="1 2" key="1">
    <citation type="submission" date="2024-04" db="EMBL/GenBank/DDBJ databases">
        <title>Tritrichomonas musculus Genome.</title>
        <authorList>
            <person name="Alves-Ferreira E."/>
            <person name="Grigg M."/>
            <person name="Lorenzi H."/>
            <person name="Galac M."/>
        </authorList>
    </citation>
    <scope>NUCLEOTIDE SEQUENCE [LARGE SCALE GENOMIC DNA]</scope>
    <source>
        <strain evidence="1 2">EAF2021</strain>
    </source>
</reference>
<protein>
    <recommendedName>
        <fullName evidence="3">MULE transposase domain-containing protein</fullName>
    </recommendedName>
</protein>
<evidence type="ECO:0000313" key="1">
    <source>
        <dbReference type="EMBL" id="KAK8837923.1"/>
    </source>
</evidence>
<evidence type="ECO:0000313" key="2">
    <source>
        <dbReference type="Proteomes" id="UP001470230"/>
    </source>
</evidence>